<evidence type="ECO:0000256" key="1">
    <source>
        <dbReference type="ARBA" id="ARBA00022729"/>
    </source>
</evidence>
<accession>A0A2H0ULH7</accession>
<dbReference type="Gene3D" id="2.60.120.200">
    <property type="match status" value="2"/>
</dbReference>
<comment type="caution">
    <text evidence="4">The sequence shown here is derived from an EMBL/GenBank/DDBJ whole genome shotgun (WGS) entry which is preliminary data.</text>
</comment>
<feature type="domain" description="LamG-like jellyroll fold" evidence="3">
    <location>
        <begin position="177"/>
        <end position="311"/>
    </location>
</feature>
<name>A0A2H0ULH7_9BACT</name>
<evidence type="ECO:0000313" key="5">
    <source>
        <dbReference type="Proteomes" id="UP000229526"/>
    </source>
</evidence>
<evidence type="ECO:0000256" key="2">
    <source>
        <dbReference type="ARBA" id="ARBA00023157"/>
    </source>
</evidence>
<protein>
    <recommendedName>
        <fullName evidence="3">LamG-like jellyroll fold domain-containing protein</fullName>
    </recommendedName>
</protein>
<feature type="non-terminal residue" evidence="4">
    <location>
        <position position="1"/>
    </location>
</feature>
<dbReference type="InterPro" id="IPR013320">
    <property type="entry name" value="ConA-like_dom_sf"/>
</dbReference>
<evidence type="ECO:0000259" key="3">
    <source>
        <dbReference type="SMART" id="SM00560"/>
    </source>
</evidence>
<gene>
    <name evidence="4" type="ORF">COU11_01430</name>
</gene>
<dbReference type="AlphaFoldDB" id="A0A2H0ULH7"/>
<dbReference type="EMBL" id="PFBD01000013">
    <property type="protein sequence ID" value="PIR87248.1"/>
    <property type="molecule type" value="Genomic_DNA"/>
</dbReference>
<organism evidence="4 5">
    <name type="scientific">Candidatus Harrisonbacteria bacterium CG10_big_fil_rev_8_21_14_0_10_49_15</name>
    <dbReference type="NCBI Taxonomy" id="1974587"/>
    <lineage>
        <taxon>Bacteria</taxon>
        <taxon>Candidatus Harrisoniibacteriota</taxon>
    </lineage>
</organism>
<dbReference type="Proteomes" id="UP000229526">
    <property type="component" value="Unassembled WGS sequence"/>
</dbReference>
<dbReference type="InterPro" id="IPR006558">
    <property type="entry name" value="LamG-like"/>
</dbReference>
<sequence>SESTGTISANTWTHVAMVFDFASDRTRLYFNGSEDSEHTDLYDNTFTYTGTPTVSDAIGQKLAGGTAFNGQIDEFRIYNRGLTAAEVTALYNSTGISKANTAHRTALTDGLVAYHTFDGPYLTTSASTDLSGNGNTGTITGSVTPTTGILGQAAYFEGSFNNYLQMSSDSSLDILGGAFSVSVWAKWNDTDGGKAIYNSASSTTGFLLTTDSVTGAGYLTYAYASSGTPSNIPQLYTCGAGTYNDNQWHHIAFTRASDDTQTLYVDGTSITCLYDDGLGSATNGYYIGYGLGDWQGGIDEFRVYNRALSTDEVTQLYNQAR</sequence>
<keyword evidence="1" id="KW-0732">Signal</keyword>
<dbReference type="SMART" id="SM00560">
    <property type="entry name" value="LamGL"/>
    <property type="match status" value="1"/>
</dbReference>
<evidence type="ECO:0000313" key="4">
    <source>
        <dbReference type="EMBL" id="PIR87248.1"/>
    </source>
</evidence>
<keyword evidence="2" id="KW-1015">Disulfide bond</keyword>
<proteinExistence type="predicted"/>
<dbReference type="SUPFAM" id="SSF49899">
    <property type="entry name" value="Concanavalin A-like lectins/glucanases"/>
    <property type="match status" value="2"/>
</dbReference>
<reference evidence="5" key="1">
    <citation type="submission" date="2017-09" db="EMBL/GenBank/DDBJ databases">
        <title>Depth-based differentiation of microbial function through sediment-hosted aquifers and enrichment of novel symbionts in the deep terrestrial subsurface.</title>
        <authorList>
            <person name="Probst A.J."/>
            <person name="Ladd B."/>
            <person name="Jarett J.K."/>
            <person name="Geller-Mcgrath D.E."/>
            <person name="Sieber C.M.K."/>
            <person name="Emerson J.B."/>
            <person name="Anantharaman K."/>
            <person name="Thomas B.C."/>
            <person name="Malmstrom R."/>
            <person name="Stieglmeier M."/>
            <person name="Klingl A."/>
            <person name="Woyke T."/>
            <person name="Ryan C.M."/>
            <person name="Banfield J.F."/>
        </authorList>
    </citation>
    <scope>NUCLEOTIDE SEQUENCE [LARGE SCALE GENOMIC DNA]</scope>
</reference>
<dbReference type="Pfam" id="PF13385">
    <property type="entry name" value="Laminin_G_3"/>
    <property type="match status" value="2"/>
</dbReference>